<dbReference type="SMART" id="SM00710">
    <property type="entry name" value="PbH1"/>
    <property type="match status" value="8"/>
</dbReference>
<evidence type="ECO:0000313" key="7">
    <source>
        <dbReference type="EMBL" id="MBC3921162.1"/>
    </source>
</evidence>
<dbReference type="NCBIfam" id="NF041766">
    <property type="entry name" value="choice_anch_U"/>
    <property type="match status" value="1"/>
</dbReference>
<feature type="non-terminal residue" evidence="7">
    <location>
        <position position="1964"/>
    </location>
</feature>
<feature type="non-terminal residue" evidence="7">
    <location>
        <position position="1"/>
    </location>
</feature>
<dbReference type="InterPro" id="IPR059100">
    <property type="entry name" value="TSP3_bac"/>
</dbReference>
<dbReference type="Proteomes" id="UP000650424">
    <property type="component" value="Unassembled WGS sequence"/>
</dbReference>
<dbReference type="Pfam" id="PF13946">
    <property type="entry name" value="DUF4214"/>
    <property type="match status" value="2"/>
</dbReference>
<keyword evidence="2" id="KW-0964">Secreted</keyword>
<dbReference type="InterPro" id="IPR038255">
    <property type="entry name" value="PBS_linker_sf"/>
</dbReference>
<dbReference type="InterPro" id="IPR013783">
    <property type="entry name" value="Ig-like_fold"/>
</dbReference>
<reference evidence="7 8" key="1">
    <citation type="submission" date="2020-08" db="EMBL/GenBank/DDBJ databases">
        <title>Novel species isolated from subtropical streams in China.</title>
        <authorList>
            <person name="Lu H."/>
        </authorList>
    </citation>
    <scope>NUCLEOTIDE SEQUENCE [LARGE SCALE GENOMIC DNA]</scope>
    <source>
        <strain evidence="7 8">CY18W</strain>
    </source>
</reference>
<dbReference type="EMBL" id="JACOGF010000029">
    <property type="protein sequence ID" value="MBC3921162.1"/>
    <property type="molecule type" value="Genomic_DNA"/>
</dbReference>
<dbReference type="InterPro" id="IPR053784">
    <property type="entry name" value="Choice_anch_U_dom"/>
</dbReference>
<evidence type="ECO:0000259" key="6">
    <source>
        <dbReference type="PROSITE" id="PS50268"/>
    </source>
</evidence>
<feature type="compositionally biased region" description="Polar residues" evidence="5">
    <location>
        <begin position="1584"/>
        <end position="1593"/>
    </location>
</feature>
<comment type="subcellular location">
    <subcellularLocation>
        <location evidence="1">Secreted</location>
    </subcellularLocation>
</comment>
<accession>A0ABR6ZZ79</accession>
<evidence type="ECO:0000256" key="4">
    <source>
        <dbReference type="ARBA" id="ARBA00022837"/>
    </source>
</evidence>
<comment type="caution">
    <text evidence="7">The sequence shown here is derived from an EMBL/GenBank/DDBJ whole genome shotgun (WGS) entry which is preliminary data.</text>
</comment>
<dbReference type="Gene3D" id="2.60.40.10">
    <property type="entry name" value="Immunoglobulins"/>
    <property type="match status" value="1"/>
</dbReference>
<evidence type="ECO:0000313" key="8">
    <source>
        <dbReference type="Proteomes" id="UP000650424"/>
    </source>
</evidence>
<feature type="region of interest" description="Disordered" evidence="5">
    <location>
        <begin position="1565"/>
        <end position="1593"/>
    </location>
</feature>
<proteinExistence type="predicted"/>
<organism evidence="7 8">
    <name type="scientific">Undibacterium hunanense</name>
    <dbReference type="NCBI Taxonomy" id="2762292"/>
    <lineage>
        <taxon>Bacteria</taxon>
        <taxon>Pseudomonadati</taxon>
        <taxon>Pseudomonadota</taxon>
        <taxon>Betaproteobacteria</taxon>
        <taxon>Burkholderiales</taxon>
        <taxon>Oxalobacteraceae</taxon>
        <taxon>Undibacterium</taxon>
    </lineage>
</organism>
<dbReference type="InterPro" id="IPR025282">
    <property type="entry name" value="DUF4214"/>
</dbReference>
<dbReference type="InterPro" id="IPR006626">
    <property type="entry name" value="PbH1"/>
</dbReference>
<sequence length="1964" mass="197989">TVSNVTAPTITSATYDGITHVFTVTGTNLVQTIGATNDITISKLTITGEGGATRTLSTTGNVEVTSATSFTFTLAGADIAAVDALLNKNGTSSASSSTTYNLSAADDWDSVITGGNIADLTGNGITVSNAAPSILSSTYDASTGILSVSAVNIAGGDTIDVSKLSLTGQAGSYTLTTANVTASSATAFSVTLNAADKLAINGILNNNGTAAVDTTTFNLAAAASWDATTTSAADLTGNAVTVSNVTAPTITSATYDGTTHVFTITGTNLVKTIGATNDITISKLTITGEGGATRTLSTTGNVEITSATSFTFTLAGADIAAVDSLLNKNGTSSASSATAYNLAAADDWNSVITGGNIQDLTGNGITVANAAPSILSSTYDASTGILSVSAVNIAGGDTIDVSKLSLTGQAGSYTLTTANVTASSATAFSVTLNAADKLAINGILNNNGTAAVDTTTFNLAAAASWDATTTSSADLTGNAVTVSNVTAPTITSATYDGTTHVFTVTGTNLVKTIGATNDVTITKLTITGEGGATYTLSTTGNVEVTSATSFTFTLAGADIAGVDALLNKNGTSSASSATTYNLAAADDWNSVITGGNIQDLTGNGITVANAAPSILSSSYDAATGILSVSAVNIVGGDTIDVSKLSLTGQAGSYTLTTANVTASSTTAFSVTLNAADKLAINGILNKNGTTAVDTTTFNLAAAASWDATTTSSADLTGNAVNVSNVAAPTITSASYDVTTHILTVTGTGLVKTIGATNDITVTALTITGEGAVTRTLSTTGNVEITSGTSFAVTLAGADQAAVEALFNKNGTTSTNGTTYNLAAADDWDSAITGGNIAVTTAALTVSNVPVPTITSSTYDANTGVLTVTGTGLKGLTGATNDIVANKFSLQGEGGTSYTLTTTSNVEITSATSFTLTLSAADRLGANLIMNKNGTSSTSVNTYNLIAAEDWNAGADAAVVIADLTGNGITVSNVVAPTVTSATYNVATGVLVVTGNNFLSLTGATNDITANRIRFLGQGAFNYTLTDTANVDISSNTSFTMTMSATDRAALALRMNKDGTSSTDSTTYNLGMLEDWNTGADVSVIIADLFGNGITVTGNNVAPTIGGVVAGQTVTETTTVSPFAAVTITDPDAGASETITITLDVAAKGAFTAASLAATGFSTADGGLTYTHAAGSPAAVQAAIRGLVFQPAAGRVPVGSTETTTFTISANDGIASAVLNNTTTVIATGINAAPTNISLLPATILQGSPDNTSVGTLSATDPNPSDTASFSLVAGNGTNDRDNGKFIISGTSLVAKNPLGMTPGTYTVLVRATDASSATYDKSLSITVGDNVPPTVTGITRINPENTNLGTADYKVSFSEAVTGVNVAAFVLATTGSATGTISSVTQLDASTYSVRITGLTGDGSLGLNLKTSGTGIIDTASLPLSGGFSGQLYQVDHTAPTTSAGNLKFSNDDGVSSTDFITTASLQTISGTLSTGLLAGETVQVSLDNGSTWINTTAATGATSWSLANQVLGGSNTLKVRVADLAGNGGPTISQTFTINNTTDNSNAGDSDADGDGIPQRVENAVPNLNGTGNGDGNGDGIPDQSQKNVSSLPWTSTLGAGHYVTLANAQQLPQTKTLTTPAPTTIPADMSMPYGLLTVQIEGGTTGGDATMSLYTDALAPVNGYWVQNKAGEWVNIATNIATVNGKLKVDFKVTDGSTFDADGLANGKILLTGALGFKTVPTTPVTGLPNDKDGDGIPDAVELQMGTNPLVKDNDVLHRADMFAMQLYRDVLFREADTAGVQYWQQQIDSGKMTRAQVAASFMASSEFQTGIGSLTRLYFGAFDRLPDRDGLAYWIQQEKAGMNLSKISASFVASTEFQSTYGSLDNSAFVDRVYQNVLHRSSDTAGKAYWLGQLNSGVTRGDLLAGFTESTEFKTSSQSKVSLTLDYIGLLGHAPDAATFNQLLAQSGTDAVTLIGQFINS</sequence>
<feature type="region of interest" description="Disordered" evidence="5">
    <location>
        <begin position="1540"/>
        <end position="1559"/>
    </location>
</feature>
<protein>
    <submittedName>
        <fullName evidence="7">DUF4214 domain-containing protein</fullName>
    </submittedName>
</protein>
<name>A0ABR6ZZ79_9BURK</name>
<feature type="domain" description="Cadherin" evidence="6">
    <location>
        <begin position="1235"/>
        <end position="1335"/>
    </location>
</feature>
<dbReference type="PROSITE" id="PS50268">
    <property type="entry name" value="CADHERIN_2"/>
    <property type="match status" value="1"/>
</dbReference>
<keyword evidence="3" id="KW-0732">Signal</keyword>
<keyword evidence="4" id="KW-0106">Calcium</keyword>
<keyword evidence="8" id="KW-1185">Reference proteome</keyword>
<evidence type="ECO:0000256" key="2">
    <source>
        <dbReference type="ARBA" id="ARBA00022525"/>
    </source>
</evidence>
<dbReference type="RefSeq" id="WP_186950996.1">
    <property type="nucleotide sequence ID" value="NZ_JACOGF010000029.1"/>
</dbReference>
<evidence type="ECO:0000256" key="1">
    <source>
        <dbReference type="ARBA" id="ARBA00004613"/>
    </source>
</evidence>
<evidence type="ECO:0000256" key="5">
    <source>
        <dbReference type="SAM" id="MobiDB-lite"/>
    </source>
</evidence>
<gene>
    <name evidence="7" type="ORF">H8L32_27110</name>
</gene>
<dbReference type="InterPro" id="IPR002126">
    <property type="entry name" value="Cadherin-like_dom"/>
</dbReference>
<dbReference type="Gene3D" id="1.10.3130.20">
    <property type="entry name" value="Phycobilisome linker domain"/>
    <property type="match status" value="1"/>
</dbReference>
<evidence type="ECO:0000256" key="3">
    <source>
        <dbReference type="ARBA" id="ARBA00022729"/>
    </source>
</evidence>
<dbReference type="Pfam" id="PF18884">
    <property type="entry name" value="TSP3_bac"/>
    <property type="match status" value="1"/>
</dbReference>